<dbReference type="STRING" id="1461694.ATO9_06160"/>
<dbReference type="InterPro" id="IPR000868">
    <property type="entry name" value="Isochorismatase-like_dom"/>
</dbReference>
<dbReference type="EMBL" id="AQQX01000002">
    <property type="protein sequence ID" value="KGM49599.1"/>
    <property type="molecule type" value="Genomic_DNA"/>
</dbReference>
<organism evidence="3 4">
    <name type="scientific">Pseudooceanicola atlanticus</name>
    <dbReference type="NCBI Taxonomy" id="1461694"/>
    <lineage>
        <taxon>Bacteria</taxon>
        <taxon>Pseudomonadati</taxon>
        <taxon>Pseudomonadota</taxon>
        <taxon>Alphaproteobacteria</taxon>
        <taxon>Rhodobacterales</taxon>
        <taxon>Paracoccaceae</taxon>
        <taxon>Pseudooceanicola</taxon>
    </lineage>
</organism>
<proteinExistence type="predicted"/>
<gene>
    <name evidence="3" type="ORF">ATO9_06160</name>
</gene>
<sequence>MHEDLSLPLGRTMLLPIDMQEEHRIDARYLVEGYDRVLANAATLLDAARSSGVRVLHAGFRRDFTRVPPRPFEPVASDGTPIFSDPDLPGCAICPEVAPHPGEDVLWKNDLSCFSEPGFDQMLDHPDWLVICGVWAEACVAATIRDAVARGIHVLLVKDAVGSGTTDMQKSAVINLANRLYGGAVCDTQTAAALLSGETRPAWHLVGSAPLRYTGDTIAPVYDAL</sequence>
<reference evidence="3 4" key="1">
    <citation type="journal article" date="2015" name="Antonie Van Leeuwenhoek">
        <title>Pseudooceanicola atlanticus gen. nov. sp. nov., isolated from surface seawater of the Atlantic Ocean and reclassification of Oceanicola batsensis, Oceanicola marinus, Oceanicola nitratireducens, Oceanicola nanhaiensis, Oceanicola antarcticus and Oceanicola flagellatus, as Pseudooceanicola batsensis comb. nov., Pseudooceanicola marinus comb. nov., Pseudooceanicola nitratireducens comb. nov., Pseudooceanicola nanhaiensis comb. nov., Pseudooceanicola antarcticus comb. nov., and Pseudooceanicola flagellatus comb. nov.</title>
        <authorList>
            <person name="Lai Q."/>
            <person name="Li G."/>
            <person name="Liu X."/>
            <person name="Du Y."/>
            <person name="Sun F."/>
            <person name="Shao Z."/>
        </authorList>
    </citation>
    <scope>NUCLEOTIDE SEQUENCE [LARGE SCALE GENOMIC DNA]</scope>
    <source>
        <strain evidence="3 4">22II-s11g</strain>
    </source>
</reference>
<dbReference type="OrthoDB" id="8477867at2"/>
<evidence type="ECO:0000313" key="3">
    <source>
        <dbReference type="EMBL" id="KGM49599.1"/>
    </source>
</evidence>
<evidence type="ECO:0000313" key="4">
    <source>
        <dbReference type="Proteomes" id="UP000030004"/>
    </source>
</evidence>
<dbReference type="eggNOG" id="COG1335">
    <property type="taxonomic scope" value="Bacteria"/>
</dbReference>
<evidence type="ECO:0000259" key="2">
    <source>
        <dbReference type="Pfam" id="PF00857"/>
    </source>
</evidence>
<keyword evidence="1" id="KW-0378">Hydrolase</keyword>
<dbReference type="InterPro" id="IPR050272">
    <property type="entry name" value="Isochorismatase-like_hydrls"/>
</dbReference>
<dbReference type="Gene3D" id="3.40.50.850">
    <property type="entry name" value="Isochorismatase-like"/>
    <property type="match status" value="1"/>
</dbReference>
<name>A0A0A0EGR4_9RHOB</name>
<dbReference type="InterPro" id="IPR036380">
    <property type="entry name" value="Isochorismatase-like_sf"/>
</dbReference>
<dbReference type="PANTHER" id="PTHR43540">
    <property type="entry name" value="PEROXYUREIDOACRYLATE/UREIDOACRYLATE AMIDOHYDROLASE-RELATED"/>
    <property type="match status" value="1"/>
</dbReference>
<protein>
    <recommendedName>
        <fullName evidence="2">Isochorismatase-like domain-containing protein</fullName>
    </recommendedName>
</protein>
<dbReference type="GO" id="GO:0016787">
    <property type="term" value="F:hydrolase activity"/>
    <property type="evidence" value="ECO:0007669"/>
    <property type="project" value="UniProtKB-KW"/>
</dbReference>
<dbReference type="Proteomes" id="UP000030004">
    <property type="component" value="Unassembled WGS sequence"/>
</dbReference>
<feature type="domain" description="Isochorismatase-like" evidence="2">
    <location>
        <begin position="12"/>
        <end position="189"/>
    </location>
</feature>
<dbReference type="Pfam" id="PF00857">
    <property type="entry name" value="Isochorismatase"/>
    <property type="match status" value="1"/>
</dbReference>
<dbReference type="AlphaFoldDB" id="A0A0A0EGR4"/>
<dbReference type="SUPFAM" id="SSF52499">
    <property type="entry name" value="Isochorismatase-like hydrolases"/>
    <property type="match status" value="1"/>
</dbReference>
<accession>A0A0A0EGR4</accession>
<keyword evidence="4" id="KW-1185">Reference proteome</keyword>
<comment type="caution">
    <text evidence="3">The sequence shown here is derived from an EMBL/GenBank/DDBJ whole genome shotgun (WGS) entry which is preliminary data.</text>
</comment>
<dbReference type="RefSeq" id="WP_043746724.1">
    <property type="nucleotide sequence ID" value="NZ_AQQX01000002.1"/>
</dbReference>
<evidence type="ECO:0000256" key="1">
    <source>
        <dbReference type="ARBA" id="ARBA00022801"/>
    </source>
</evidence>